<gene>
    <name evidence="2" type="ORF">AB1Y20_019193</name>
</gene>
<name>A0AB34JUC0_PRYPA</name>
<evidence type="ECO:0000313" key="3">
    <source>
        <dbReference type="Proteomes" id="UP001515480"/>
    </source>
</evidence>
<dbReference type="Proteomes" id="UP001515480">
    <property type="component" value="Unassembled WGS sequence"/>
</dbReference>
<evidence type="ECO:0000313" key="2">
    <source>
        <dbReference type="EMBL" id="KAL1524290.1"/>
    </source>
</evidence>
<proteinExistence type="predicted"/>
<accession>A0AB34JUC0</accession>
<feature type="region of interest" description="Disordered" evidence="1">
    <location>
        <begin position="834"/>
        <end position="874"/>
    </location>
</feature>
<evidence type="ECO:0000256" key="1">
    <source>
        <dbReference type="SAM" id="MobiDB-lite"/>
    </source>
</evidence>
<feature type="compositionally biased region" description="Polar residues" evidence="1">
    <location>
        <begin position="853"/>
        <end position="865"/>
    </location>
</feature>
<organism evidence="2 3">
    <name type="scientific">Prymnesium parvum</name>
    <name type="common">Toxic golden alga</name>
    <dbReference type="NCBI Taxonomy" id="97485"/>
    <lineage>
        <taxon>Eukaryota</taxon>
        <taxon>Haptista</taxon>
        <taxon>Haptophyta</taxon>
        <taxon>Prymnesiophyceae</taxon>
        <taxon>Prymnesiales</taxon>
        <taxon>Prymnesiaceae</taxon>
        <taxon>Prymnesium</taxon>
    </lineage>
</organism>
<dbReference type="EMBL" id="JBGBPQ010000005">
    <property type="protein sequence ID" value="KAL1524290.1"/>
    <property type="molecule type" value="Genomic_DNA"/>
</dbReference>
<dbReference type="AlphaFoldDB" id="A0AB34JUC0"/>
<feature type="compositionally biased region" description="Basic and acidic residues" evidence="1">
    <location>
        <begin position="838"/>
        <end position="852"/>
    </location>
</feature>
<sequence length="1156" mass="123952">MGEMSCAPQPLRLTNTLHEPLRLSWISVAEEGPATAHALPAWSRQLHAHERREIEVPGSGGWLLAEQLVWRGVVAEAALTHVVRKASNISTGTVALPPPHAAASDAGVAPFNLLLSAERQPLQLCSAAPSGEERCHGMLDELGSRYLEGLTLRSSLLAYQPVWGVKLAPLAASPPPMLSLRVERALALRNAPYAAAYRAHVAAVARPSPPPMAGGEVRFFNHLPQPALLCVSSDAALECSLHVRARTATPPRPAPPRPAHAASAAWEVYELVQRLPLPAAPRLLHFGAAPPHATPPPSAAAAASRGAWALRNPFPFALLACEAPSPADAADLELEAARAVEARRLECLPPLAPNSSTEAEALPDRRALPRDRVLLGFRLAHHVSLGGAPREVGLGSGAAGGFAVWATAAEGRRHSDMSLGSGVADVWRRGVADVWRGGGASAEHPEPKEPPPTLAAEEACAREYAHEGVAAALHGIRLHWSNISVALFTGDVPIELPGDAIEMGTDADPTRKLLLTKAMLELPHTHPLAIAAPKCSSDGCAARLAAQMNFSLFHADVALNATASFRAPLDVRARYFSSPFVFNVECNALLCAYTRVLAASQPYAARQHAFKRKSGHASPFNARKAIEDAFAMVARRFGGRRHVTLTEFASGNMFGPVPALHSLAQLGVREVRLHLIDKEYADWLRLAAEHPAAPPPRGAALPHAIDFGSVWDEWRRRVLAVAKGFEPDLVWEPHVEAVRDLVLAVAEAGQRRLADAKAHLERFEILNSSGMPEAAEAHAQLKASLATPLLPLEHGTIAQLAHELGSVDMAQNASALGELASLLQSKLAAAGAPTEALTRARDEATPLRDDTTPARTSLPQRNPTLAISPPPPRLLHLTLHSTPSPPLHAATTHRIPQSFIYLSHVQVALVHAWACSLGLKLNLTAYADKDAYLAATRPLSTDLVLGYDLDPASSDDFRHLISQTLLPDGFIVGGIQLTEVDPDTEVPKDPHRHTHEDHHGVKGNAYNFVTTPQHAATFDLVQGQMGNVPCFREGPSEALGCVEVGHNWFESLCEFGYHLGSTPQIADAFAEYTAGWPTGGRRVERCAAQRHFLGYIDDPDSEGINLRNIYFHRGLMAFCLFHSCKEVAPLATTDLVANGVVMSNASSLGVARHFFA</sequence>
<keyword evidence="3" id="KW-1185">Reference proteome</keyword>
<comment type="caution">
    <text evidence="2">The sequence shown here is derived from an EMBL/GenBank/DDBJ whole genome shotgun (WGS) entry which is preliminary data.</text>
</comment>
<protein>
    <submittedName>
        <fullName evidence="2">Uncharacterized protein</fullName>
    </submittedName>
</protein>
<reference evidence="2 3" key="1">
    <citation type="journal article" date="2024" name="Science">
        <title>Giant polyketide synthase enzymes in the biosynthesis of giant marine polyether toxins.</title>
        <authorList>
            <person name="Fallon T.R."/>
            <person name="Shende V.V."/>
            <person name="Wierzbicki I.H."/>
            <person name="Pendleton A.L."/>
            <person name="Watervoot N.F."/>
            <person name="Auber R.P."/>
            <person name="Gonzalez D.J."/>
            <person name="Wisecaver J.H."/>
            <person name="Moore B.S."/>
        </authorList>
    </citation>
    <scope>NUCLEOTIDE SEQUENCE [LARGE SCALE GENOMIC DNA]</scope>
    <source>
        <strain evidence="2 3">12B1</strain>
    </source>
</reference>